<name>A0A1P8JV01_9BURK</name>
<dbReference type="EMBL" id="CP019236">
    <property type="protein sequence ID" value="APW37575.1"/>
    <property type="molecule type" value="Genomic_DNA"/>
</dbReference>
<reference evidence="1 2" key="1">
    <citation type="submission" date="2017-01" db="EMBL/GenBank/DDBJ databases">
        <authorList>
            <person name="Mah S.A."/>
            <person name="Swanson W.J."/>
            <person name="Moy G.W."/>
            <person name="Vacquier V.D."/>
        </authorList>
    </citation>
    <scope>NUCLEOTIDE SEQUENCE [LARGE SCALE GENOMIC DNA]</scope>
    <source>
        <strain evidence="1 2">DCY110</strain>
    </source>
</reference>
<proteinExistence type="predicted"/>
<organism evidence="1 2">
    <name type="scientific">Rhodoferax koreensis</name>
    <dbReference type="NCBI Taxonomy" id="1842727"/>
    <lineage>
        <taxon>Bacteria</taxon>
        <taxon>Pseudomonadati</taxon>
        <taxon>Pseudomonadota</taxon>
        <taxon>Betaproteobacteria</taxon>
        <taxon>Burkholderiales</taxon>
        <taxon>Comamonadaceae</taxon>
        <taxon>Rhodoferax</taxon>
    </lineage>
</organism>
<sequence>MSQLRVAIALFLEVREYGEVITLARTAEQTLEDLAREAKQAPRFRGLNGSHQRLGAEAEKAFAKLGVKCGDLRRHSWGLPIEFGLEAEAMRLINRAVEKYRLLHARAASFILVYERRRDVLMRRASY</sequence>
<evidence type="ECO:0000313" key="2">
    <source>
        <dbReference type="Proteomes" id="UP000186609"/>
    </source>
</evidence>
<protein>
    <submittedName>
        <fullName evidence="1">Uncharacterized protein</fullName>
    </submittedName>
</protein>
<gene>
    <name evidence="1" type="ORF">RD110_10580</name>
</gene>
<keyword evidence="2" id="KW-1185">Reference proteome</keyword>
<evidence type="ECO:0000313" key="1">
    <source>
        <dbReference type="EMBL" id="APW37575.1"/>
    </source>
</evidence>
<dbReference type="AlphaFoldDB" id="A0A1P8JV01"/>
<dbReference type="KEGG" id="rhy:RD110_10580"/>
<accession>A0A1P8JV01</accession>
<dbReference type="Proteomes" id="UP000186609">
    <property type="component" value="Chromosome"/>
</dbReference>